<dbReference type="InterPro" id="IPR052173">
    <property type="entry name" value="Beta-lactam_resp_regulator"/>
</dbReference>
<keyword evidence="4" id="KW-1185">Reference proteome</keyword>
<feature type="transmembrane region" description="Helical" evidence="1">
    <location>
        <begin position="146"/>
        <end position="169"/>
    </location>
</feature>
<keyword evidence="1" id="KW-0472">Membrane</keyword>
<accession>A0ABT7PP38</accession>
<dbReference type="CDD" id="cd07341">
    <property type="entry name" value="M56_BlaR1_MecR1_like"/>
    <property type="match status" value="1"/>
</dbReference>
<reference evidence="3 4" key="1">
    <citation type="submission" date="2023-06" db="EMBL/GenBank/DDBJ databases">
        <title>Roseiconus lacunae JC819 isolated from Gulf of Mannar region, Tamil Nadu.</title>
        <authorList>
            <person name="Pk S."/>
            <person name="Ch S."/>
            <person name="Ch V.R."/>
        </authorList>
    </citation>
    <scope>NUCLEOTIDE SEQUENCE [LARGE SCALE GENOMIC DNA]</scope>
    <source>
        <strain evidence="3 4">JC819</strain>
    </source>
</reference>
<sequence length="873" mass="97525">MLSTVEADVWAGLLWRTTWQAAVLTAIVLILTRGLRRWITPKWRSRLWLIPACRFLAFLVPASALSMFNLFASGHIDPSLDTKVQTVLNPGSHTRTERSDSDLAIAALTSPSRSIAMTEESPARNLQASSGSIMTSRLNEPLPKQWFSPALLLVTAWLIGCCWAATCWARSQLMLRRIVARGRPVTDSKLLQICDSRQHSIRLRRKIRCVIVDQNVGPAVCGLFRPTILFPSRLLRDLSDEQLHTIIVHEIEHVRRWDGVCCSLCRLVTTIHWFNPLAYLIQRQVRFQTELAVDASTIAVIGERNRQPYGELLIKLAQHPARIQGLAYMAARRSSLHARMDELVAPTESNHWRTSFACFVAVALIACGLTDTALTQTIDTETNSLNDQNSSSSVTDRNELLRQIHTTSGWRFIDADFIDRIEGRQAELQGDPITVRGLVIDEQQDAVPGAFVVLRLPSNSSIMRLGADGRTKEVFAVGWTDGDGRFAFEDQPTPWFESGSPLRWEICVFAPGYAIAARTYPYFDSQETQVTLRLNQEHEIHGTIKDADGNPIEQLELSLLEIVDPYQNAAIEVSFLHSELNCVVRTDDRGNFRIGGLPSHRIVSIDPVGSTAAARVIRVATSTDLATRRMIAEGRPRSSLVYPYYQPTFEIPLQRNTADRTAANSVALDGGTDQASARTVTVHVVNAETGDGVQGVGVGWRAPRNGRIRISPGMASTNREGIAELRIPSKSTDIYIGGRCYGFVTHYDRLTTNPDEYTPALEQSEWLQTIEQGNEDLEVSFELRPVAPLQIKVQNEDGTPAEAEIRILRRGWERRSWMPPFFSNKQGQATIPVRPVMFDIDIVATTKNGLQGIRSLQLSREFQQPDIATIIVK</sequence>
<evidence type="ECO:0000256" key="1">
    <source>
        <dbReference type="SAM" id="Phobius"/>
    </source>
</evidence>
<name>A0ABT7PP38_9BACT</name>
<gene>
    <name evidence="3" type="ORF">QTN89_22630</name>
</gene>
<comment type="caution">
    <text evidence="3">The sequence shown here is derived from an EMBL/GenBank/DDBJ whole genome shotgun (WGS) entry which is preliminary data.</text>
</comment>
<dbReference type="InterPro" id="IPR008756">
    <property type="entry name" value="Peptidase_M56"/>
</dbReference>
<feature type="domain" description="Peptidase M56" evidence="2">
    <location>
        <begin position="14"/>
        <end position="340"/>
    </location>
</feature>
<dbReference type="Pfam" id="PF05569">
    <property type="entry name" value="Peptidase_M56"/>
    <property type="match status" value="1"/>
</dbReference>
<organism evidence="3 4">
    <name type="scientific">Roseiconus lacunae</name>
    <dbReference type="NCBI Taxonomy" id="2605694"/>
    <lineage>
        <taxon>Bacteria</taxon>
        <taxon>Pseudomonadati</taxon>
        <taxon>Planctomycetota</taxon>
        <taxon>Planctomycetia</taxon>
        <taxon>Pirellulales</taxon>
        <taxon>Pirellulaceae</taxon>
        <taxon>Roseiconus</taxon>
    </lineage>
</organism>
<dbReference type="PANTHER" id="PTHR34978">
    <property type="entry name" value="POSSIBLE SENSOR-TRANSDUCER PROTEIN BLAR"/>
    <property type="match status" value="1"/>
</dbReference>
<protein>
    <submittedName>
        <fullName evidence="3">M56 family metallopeptidase</fullName>
    </submittedName>
</protein>
<proteinExistence type="predicted"/>
<evidence type="ECO:0000313" key="4">
    <source>
        <dbReference type="Proteomes" id="UP001239462"/>
    </source>
</evidence>
<dbReference type="Gene3D" id="3.30.2010.10">
    <property type="entry name" value="Metalloproteases ('zincins'), catalytic domain"/>
    <property type="match status" value="1"/>
</dbReference>
<feature type="transmembrane region" description="Helical" evidence="1">
    <location>
        <begin position="18"/>
        <end position="35"/>
    </location>
</feature>
<keyword evidence="1" id="KW-0812">Transmembrane</keyword>
<dbReference type="EMBL" id="JASZZN010000020">
    <property type="protein sequence ID" value="MDM4018264.1"/>
    <property type="molecule type" value="Genomic_DNA"/>
</dbReference>
<dbReference type="Proteomes" id="UP001239462">
    <property type="component" value="Unassembled WGS sequence"/>
</dbReference>
<evidence type="ECO:0000259" key="2">
    <source>
        <dbReference type="Pfam" id="PF05569"/>
    </source>
</evidence>
<keyword evidence="1" id="KW-1133">Transmembrane helix</keyword>
<feature type="transmembrane region" description="Helical" evidence="1">
    <location>
        <begin position="47"/>
        <end position="72"/>
    </location>
</feature>
<evidence type="ECO:0000313" key="3">
    <source>
        <dbReference type="EMBL" id="MDM4018264.1"/>
    </source>
</evidence>
<dbReference type="PANTHER" id="PTHR34978:SF3">
    <property type="entry name" value="SLR0241 PROTEIN"/>
    <property type="match status" value="1"/>
</dbReference>